<dbReference type="Proteomes" id="UP000886748">
    <property type="component" value="Unassembled WGS sequence"/>
</dbReference>
<dbReference type="Gene3D" id="1.10.15.40">
    <property type="entry name" value="Electron transport complex subunit B, putative Fe-S cluster"/>
    <property type="match status" value="1"/>
</dbReference>
<organism evidence="6 7">
    <name type="scientific">Candidatus Limenecus avicola</name>
    <dbReference type="NCBI Taxonomy" id="2840847"/>
    <lineage>
        <taxon>Bacteria</taxon>
        <taxon>Bacillati</taxon>
        <taxon>Bacillota</taxon>
        <taxon>Clostridia</taxon>
        <taxon>Eubacteriales</taxon>
        <taxon>Clostridiaceae</taxon>
        <taxon>Clostridiaceae incertae sedis</taxon>
        <taxon>Candidatus Limenecus</taxon>
    </lineage>
</organism>
<dbReference type="InterPro" id="IPR007202">
    <property type="entry name" value="4Fe-4S_dom"/>
</dbReference>
<gene>
    <name evidence="6" type="ORF">IAD26_01470</name>
</gene>
<dbReference type="InterPro" id="IPR016041">
    <property type="entry name" value="Ac-CoA_synth_d_su_TIM-brl"/>
</dbReference>
<dbReference type="Gene3D" id="3.40.50.11600">
    <property type="match status" value="1"/>
</dbReference>
<dbReference type="AlphaFoldDB" id="A0A9D1MYB0"/>
<dbReference type="GO" id="GO:0046872">
    <property type="term" value="F:metal ion binding"/>
    <property type="evidence" value="ECO:0007669"/>
    <property type="project" value="UniProtKB-KW"/>
</dbReference>
<proteinExistence type="predicted"/>
<keyword evidence="3" id="KW-0408">Iron</keyword>
<keyword evidence="4" id="KW-0411">Iron-sulfur</keyword>
<keyword evidence="1" id="KW-0004">4Fe-4S</keyword>
<name>A0A9D1MYB0_9CLOT</name>
<dbReference type="PANTHER" id="PTHR36214:SF3">
    <property type="entry name" value="ACETYL-COA DECARBONYLASE_SYNTHASE COMPLEX SUBUNIT GAMMA"/>
    <property type="match status" value="1"/>
</dbReference>
<dbReference type="InterPro" id="IPR011005">
    <property type="entry name" value="Dihydropteroate_synth-like_sf"/>
</dbReference>
<evidence type="ECO:0000256" key="4">
    <source>
        <dbReference type="ARBA" id="ARBA00023014"/>
    </source>
</evidence>
<evidence type="ECO:0000313" key="6">
    <source>
        <dbReference type="EMBL" id="HIU91783.1"/>
    </source>
</evidence>
<accession>A0A9D1MYB0</accession>
<evidence type="ECO:0000313" key="7">
    <source>
        <dbReference type="Proteomes" id="UP000886748"/>
    </source>
</evidence>
<dbReference type="Pfam" id="PF03599">
    <property type="entry name" value="CdhD"/>
    <property type="match status" value="2"/>
</dbReference>
<keyword evidence="2" id="KW-0479">Metal-binding</keyword>
<protein>
    <recommendedName>
        <fullName evidence="5">4Fe-4S domain-containing protein</fullName>
    </recommendedName>
</protein>
<comment type="caution">
    <text evidence="6">The sequence shown here is derived from an EMBL/GenBank/DDBJ whole genome shotgun (WGS) entry which is preliminary data.</text>
</comment>
<dbReference type="EMBL" id="DVOD01000013">
    <property type="protein sequence ID" value="HIU91783.1"/>
    <property type="molecule type" value="Genomic_DNA"/>
</dbReference>
<sequence length="406" mass="45719">MELTGLQIFKYLPAAKKAEGTNCKQCGSPTCMAYALKLAKKQTDIEKCPHIPDELREKFCEASKIQQHTIKLSENLVTGGETVMFRHDKTFVNPTVIAIALDAQDKEFDNKLEQIKNYEIERIGETFKVNAVYLTGSDIEQAKEKVEKTGIAVISDKQNYVIVKGDNEKELIEKSKQTQDEGKKEIILELEYGKKSAAQVMEQLTYIRRSAILQRFEPLTYPVMVRLPVEMNPIEACAAASLLICRYANVVVLNEFNEALLSTLFTLRQNIYTNPQKPLQVEAKVYEFNDPDKNAPVLLTTNFALTYFAVAGELESLPYGSYLVVTPSDGMSVLTAWSADKFTADLVAKSVRDFELAKKVDTRKIIIPGLLSHMQHELQEAMPEWEIVSGTIEACQIPEFLKQTEA</sequence>
<dbReference type="GO" id="GO:0051539">
    <property type="term" value="F:4 iron, 4 sulfur cluster binding"/>
    <property type="evidence" value="ECO:0007669"/>
    <property type="project" value="UniProtKB-KW"/>
</dbReference>
<dbReference type="PROSITE" id="PS51656">
    <property type="entry name" value="4FE4S"/>
    <property type="match status" value="1"/>
</dbReference>
<dbReference type="Gene3D" id="3.20.20.20">
    <property type="entry name" value="Dihydropteroate synthase-like"/>
    <property type="match status" value="1"/>
</dbReference>
<dbReference type="PANTHER" id="PTHR36214">
    <property type="match status" value="1"/>
</dbReference>
<dbReference type="Pfam" id="PF04060">
    <property type="entry name" value="FeS"/>
    <property type="match status" value="1"/>
</dbReference>
<reference evidence="6" key="2">
    <citation type="journal article" date="2021" name="PeerJ">
        <title>Extensive microbial diversity within the chicken gut microbiome revealed by metagenomics and culture.</title>
        <authorList>
            <person name="Gilroy R."/>
            <person name="Ravi A."/>
            <person name="Getino M."/>
            <person name="Pursley I."/>
            <person name="Horton D.L."/>
            <person name="Alikhan N.F."/>
            <person name="Baker D."/>
            <person name="Gharbi K."/>
            <person name="Hall N."/>
            <person name="Watson M."/>
            <person name="Adriaenssens E.M."/>
            <person name="Foster-Nyarko E."/>
            <person name="Jarju S."/>
            <person name="Secka A."/>
            <person name="Antonio M."/>
            <person name="Oren A."/>
            <person name="Chaudhuri R.R."/>
            <person name="La Ragione R."/>
            <person name="Hildebrand F."/>
            <person name="Pallen M.J."/>
        </authorList>
    </citation>
    <scope>NUCLEOTIDE SEQUENCE</scope>
    <source>
        <strain evidence="6">CHK154-7741</strain>
    </source>
</reference>
<evidence type="ECO:0000256" key="1">
    <source>
        <dbReference type="ARBA" id="ARBA00022485"/>
    </source>
</evidence>
<evidence type="ECO:0000256" key="3">
    <source>
        <dbReference type="ARBA" id="ARBA00023004"/>
    </source>
</evidence>
<reference evidence="6" key="1">
    <citation type="submission" date="2020-10" db="EMBL/GenBank/DDBJ databases">
        <authorList>
            <person name="Gilroy R."/>
        </authorList>
    </citation>
    <scope>NUCLEOTIDE SEQUENCE</scope>
    <source>
        <strain evidence="6">CHK154-7741</strain>
    </source>
</reference>
<dbReference type="InterPro" id="IPR051069">
    <property type="entry name" value="ACDS_complex_subunit"/>
</dbReference>
<evidence type="ECO:0000256" key="2">
    <source>
        <dbReference type="ARBA" id="ARBA00022723"/>
    </source>
</evidence>
<feature type="domain" description="4Fe-4S" evidence="5">
    <location>
        <begin position="1"/>
        <end position="68"/>
    </location>
</feature>
<evidence type="ECO:0000259" key="5">
    <source>
        <dbReference type="PROSITE" id="PS51656"/>
    </source>
</evidence>